<keyword evidence="2" id="KW-1185">Reference proteome</keyword>
<protein>
    <submittedName>
        <fullName evidence="1">Uncharacterized protein</fullName>
    </submittedName>
</protein>
<comment type="caution">
    <text evidence="1">The sequence shown here is derived from an EMBL/GenBank/DDBJ whole genome shotgun (WGS) entry which is preliminary data.</text>
</comment>
<name>A0ABX3GEA2_9BACL</name>
<evidence type="ECO:0000313" key="2">
    <source>
        <dbReference type="Proteomes" id="UP000187158"/>
    </source>
</evidence>
<sequence>MVSQRFGIMMVIEATRTQPQNDQMEVTFRYSYLLHALKLIIQNNGQQVQKVNGFFIDTG</sequence>
<proteinExistence type="predicted"/>
<accession>A0ABX3GEA2</accession>
<dbReference type="RefSeq" id="WP_076220560.1">
    <property type="nucleotide sequence ID" value="NZ_MPTF01000007.1"/>
</dbReference>
<gene>
    <name evidence="1" type="ORF">BSO21_30100</name>
</gene>
<organism evidence="1 2">
    <name type="scientific">Paenibacillus odorifer</name>
    <dbReference type="NCBI Taxonomy" id="189426"/>
    <lineage>
        <taxon>Bacteria</taxon>
        <taxon>Bacillati</taxon>
        <taxon>Bacillota</taxon>
        <taxon>Bacilli</taxon>
        <taxon>Bacillales</taxon>
        <taxon>Paenibacillaceae</taxon>
        <taxon>Paenibacillus</taxon>
    </lineage>
</organism>
<reference evidence="1 2" key="1">
    <citation type="submission" date="2016-11" db="EMBL/GenBank/DDBJ databases">
        <title>Paenibacillus species isolates.</title>
        <authorList>
            <person name="Beno S.M."/>
        </authorList>
    </citation>
    <scope>NUCLEOTIDE SEQUENCE [LARGE SCALE GENOMIC DNA]</scope>
    <source>
        <strain evidence="1 2">FSL H7-0433</strain>
    </source>
</reference>
<dbReference type="EMBL" id="MPVP01000395">
    <property type="protein sequence ID" value="OMD07825.1"/>
    <property type="molecule type" value="Genomic_DNA"/>
</dbReference>
<evidence type="ECO:0000313" key="1">
    <source>
        <dbReference type="EMBL" id="OMD07825.1"/>
    </source>
</evidence>
<dbReference type="Proteomes" id="UP000187158">
    <property type="component" value="Unassembled WGS sequence"/>
</dbReference>